<dbReference type="SUPFAM" id="SSF89550">
    <property type="entry name" value="PHP domain-like"/>
    <property type="match status" value="1"/>
</dbReference>
<dbReference type="InterPro" id="IPR016195">
    <property type="entry name" value="Pol/histidinol_Pase-like"/>
</dbReference>
<keyword evidence="1" id="KW-0378">Hydrolase</keyword>
<gene>
    <name evidence="1" type="primary">ycdX_19</name>
    <name evidence="1" type="ORF">SDC9_204947</name>
</gene>
<organism evidence="1">
    <name type="scientific">bioreactor metagenome</name>
    <dbReference type="NCBI Taxonomy" id="1076179"/>
    <lineage>
        <taxon>unclassified sequences</taxon>
        <taxon>metagenomes</taxon>
        <taxon>ecological metagenomes</taxon>
    </lineage>
</organism>
<accession>A0A645JCI8</accession>
<dbReference type="AlphaFoldDB" id="A0A645JCI8"/>
<dbReference type="EMBL" id="VSSQ01128573">
    <property type="protein sequence ID" value="MPN57253.1"/>
    <property type="molecule type" value="Genomic_DNA"/>
</dbReference>
<dbReference type="Gene3D" id="3.20.20.140">
    <property type="entry name" value="Metal-dependent hydrolases"/>
    <property type="match status" value="1"/>
</dbReference>
<proteinExistence type="predicted"/>
<sequence length="90" mass="9784">MNNSSFIGSRKGSLENCKKIAAKAKEKSAMVALGSDCHTSFDVGNFDILGKVLEEVDMPEDLIINTSVEGLIAWLNKNGRHVNYNPSSNI</sequence>
<dbReference type="GO" id="GO:0016787">
    <property type="term" value="F:hydrolase activity"/>
    <property type="evidence" value="ECO:0007669"/>
    <property type="project" value="UniProtKB-KW"/>
</dbReference>
<protein>
    <submittedName>
        <fullName evidence="1">Putative phosphatase YcdX</fullName>
        <ecNumber evidence="1">3.1.3.-</ecNumber>
    </submittedName>
</protein>
<comment type="caution">
    <text evidence="1">The sequence shown here is derived from an EMBL/GenBank/DDBJ whole genome shotgun (WGS) entry which is preliminary data.</text>
</comment>
<name>A0A645JCI8_9ZZZZ</name>
<dbReference type="EC" id="3.1.3.-" evidence="1"/>
<reference evidence="1" key="1">
    <citation type="submission" date="2019-08" db="EMBL/GenBank/DDBJ databases">
        <authorList>
            <person name="Kucharzyk K."/>
            <person name="Murdoch R.W."/>
            <person name="Higgins S."/>
            <person name="Loffler F."/>
        </authorList>
    </citation>
    <scope>NUCLEOTIDE SEQUENCE</scope>
</reference>
<evidence type="ECO:0000313" key="1">
    <source>
        <dbReference type="EMBL" id="MPN57253.1"/>
    </source>
</evidence>